<evidence type="ECO:0000256" key="1">
    <source>
        <dbReference type="SAM" id="Phobius"/>
    </source>
</evidence>
<dbReference type="OrthoDB" id="6498927at2759"/>
<keyword evidence="1" id="KW-1133">Transmembrane helix</keyword>
<organism evidence="2 3">
    <name type="scientific">Euroglyphus maynei</name>
    <name type="common">Mayne's house dust mite</name>
    <dbReference type="NCBI Taxonomy" id="6958"/>
    <lineage>
        <taxon>Eukaryota</taxon>
        <taxon>Metazoa</taxon>
        <taxon>Ecdysozoa</taxon>
        <taxon>Arthropoda</taxon>
        <taxon>Chelicerata</taxon>
        <taxon>Arachnida</taxon>
        <taxon>Acari</taxon>
        <taxon>Acariformes</taxon>
        <taxon>Sarcoptiformes</taxon>
        <taxon>Astigmata</taxon>
        <taxon>Psoroptidia</taxon>
        <taxon>Analgoidea</taxon>
        <taxon>Pyroglyphidae</taxon>
        <taxon>Pyroglyphinae</taxon>
        <taxon>Euroglyphus</taxon>
    </lineage>
</organism>
<protein>
    <submittedName>
        <fullName evidence="2">Uncharacterized protein</fullName>
    </submittedName>
</protein>
<accession>A0A1Y3BE92</accession>
<dbReference type="AlphaFoldDB" id="A0A1Y3BE92"/>
<evidence type="ECO:0000313" key="3">
    <source>
        <dbReference type="Proteomes" id="UP000194236"/>
    </source>
</evidence>
<gene>
    <name evidence="2" type="ORF">BLA29_009330</name>
</gene>
<dbReference type="Proteomes" id="UP000194236">
    <property type="component" value="Unassembled WGS sequence"/>
</dbReference>
<proteinExistence type="predicted"/>
<name>A0A1Y3BE92_EURMA</name>
<reference evidence="2 3" key="1">
    <citation type="submission" date="2017-03" db="EMBL/GenBank/DDBJ databases">
        <title>Genome Survey of Euroglyphus maynei.</title>
        <authorList>
            <person name="Arlian L.G."/>
            <person name="Morgan M.S."/>
            <person name="Rider S.D."/>
        </authorList>
    </citation>
    <scope>NUCLEOTIDE SEQUENCE [LARGE SCALE GENOMIC DNA]</scope>
    <source>
        <strain evidence="2">Arlian Lab</strain>
        <tissue evidence="2">Whole body</tissue>
    </source>
</reference>
<keyword evidence="1" id="KW-0812">Transmembrane</keyword>
<comment type="caution">
    <text evidence="2">The sequence shown here is derived from an EMBL/GenBank/DDBJ whole genome shotgun (WGS) entry which is preliminary data.</text>
</comment>
<keyword evidence="3" id="KW-1185">Reference proteome</keyword>
<keyword evidence="1" id="KW-0472">Membrane</keyword>
<evidence type="ECO:0000313" key="2">
    <source>
        <dbReference type="EMBL" id="OTF79230.1"/>
    </source>
</evidence>
<feature type="transmembrane region" description="Helical" evidence="1">
    <location>
        <begin position="25"/>
        <end position="52"/>
    </location>
</feature>
<sequence>MSLEFLTRKYFNHHRFIENYHHRSSLIMIIWCILLSLIILSSTMFVDAFIFWKAKTTACDICDGIDTYSGRNVMCCFLSSKCCGATNIDDLETARFNMTTVPT</sequence>
<dbReference type="EMBL" id="MUJZ01024146">
    <property type="protein sequence ID" value="OTF79230.1"/>
    <property type="molecule type" value="Genomic_DNA"/>
</dbReference>